<comment type="caution">
    <text evidence="1">The sequence shown here is derived from an EMBL/GenBank/DDBJ whole genome shotgun (WGS) entry which is preliminary data.</text>
</comment>
<protein>
    <submittedName>
        <fullName evidence="1">Uncharacterized protein</fullName>
    </submittedName>
</protein>
<dbReference type="EMBL" id="BLLG01000001">
    <property type="protein sequence ID" value="GFH34320.1"/>
    <property type="molecule type" value="Genomic_DNA"/>
</dbReference>
<sequence length="98" mass="10842">MSLPAAPLLDFSSWGFLATPLDELLDKLDARIVEIPSDDPNFLGGMLRRDWGLLIALPAGMNELERDLAARGLLAKWYGVEVDDWPAEMAFIELENAA</sequence>
<dbReference type="RefSeq" id="WP_173261109.1">
    <property type="nucleotide sequence ID" value="NZ_BLLG01000001.1"/>
</dbReference>
<evidence type="ECO:0000313" key="2">
    <source>
        <dbReference type="Proteomes" id="UP000484988"/>
    </source>
</evidence>
<gene>
    <name evidence="1" type="ORF">SCWH03_05340</name>
</gene>
<reference evidence="1 2" key="1">
    <citation type="submission" date="2020-02" db="EMBL/GenBank/DDBJ databases">
        <title>Whole Genome Shotgun Sequence of Streptomyces sp. strain CWH03.</title>
        <authorList>
            <person name="Dohra H."/>
            <person name="Kodani S."/>
            <person name="Yamamura H."/>
        </authorList>
    </citation>
    <scope>NUCLEOTIDE SEQUENCE [LARGE SCALE GENOMIC DNA]</scope>
    <source>
        <strain evidence="1 2">CWH03</strain>
    </source>
</reference>
<name>A0A6A0AMX3_9ACTN</name>
<proteinExistence type="predicted"/>
<keyword evidence="2" id="KW-1185">Reference proteome</keyword>
<accession>A0A6A0AMX3</accession>
<dbReference type="AlphaFoldDB" id="A0A6A0AMX3"/>
<organism evidence="1 2">
    <name type="scientific">Streptomyces pacificus</name>
    <dbReference type="NCBI Taxonomy" id="2705029"/>
    <lineage>
        <taxon>Bacteria</taxon>
        <taxon>Bacillati</taxon>
        <taxon>Actinomycetota</taxon>
        <taxon>Actinomycetes</taxon>
        <taxon>Kitasatosporales</taxon>
        <taxon>Streptomycetaceae</taxon>
        <taxon>Streptomyces</taxon>
    </lineage>
</organism>
<evidence type="ECO:0000313" key="1">
    <source>
        <dbReference type="EMBL" id="GFH34320.1"/>
    </source>
</evidence>
<dbReference type="Proteomes" id="UP000484988">
    <property type="component" value="Unassembled WGS sequence"/>
</dbReference>